<feature type="compositionally biased region" description="Basic and acidic residues" evidence="4">
    <location>
        <begin position="201"/>
        <end position="211"/>
    </location>
</feature>
<dbReference type="PROSITE" id="PS52002">
    <property type="entry name" value="SM"/>
    <property type="match status" value="1"/>
</dbReference>
<dbReference type="SUPFAM" id="SSF50182">
    <property type="entry name" value="Sm-like ribonucleoproteins"/>
    <property type="match status" value="1"/>
</dbReference>
<name>A0A7R9QDV2_9ACAR</name>
<dbReference type="SMART" id="SM01271">
    <property type="entry name" value="LSM14"/>
    <property type="match status" value="1"/>
</dbReference>
<evidence type="ECO:0000313" key="8">
    <source>
        <dbReference type="EMBL" id="CAD7641119.1"/>
    </source>
</evidence>
<dbReference type="Pfam" id="PF09532">
    <property type="entry name" value="FDF"/>
    <property type="match status" value="1"/>
</dbReference>
<dbReference type="Pfam" id="PF12701">
    <property type="entry name" value="LSM14"/>
    <property type="match status" value="1"/>
</dbReference>
<dbReference type="EMBL" id="CAJPVJ010000771">
    <property type="protein sequence ID" value="CAG2163348.1"/>
    <property type="molecule type" value="Genomic_DNA"/>
</dbReference>
<dbReference type="PROSITE" id="PS51513">
    <property type="entry name" value="FFD"/>
    <property type="match status" value="1"/>
</dbReference>
<dbReference type="CDD" id="cd01736">
    <property type="entry name" value="LSm14_N"/>
    <property type="match status" value="1"/>
</dbReference>
<feature type="compositionally biased region" description="Polar residues" evidence="4">
    <location>
        <begin position="298"/>
        <end position="315"/>
    </location>
</feature>
<dbReference type="AlphaFoldDB" id="A0A7R9QDV2"/>
<dbReference type="InterPro" id="IPR010920">
    <property type="entry name" value="LSM_dom_sf"/>
</dbReference>
<feature type="compositionally biased region" description="Polar residues" evidence="4">
    <location>
        <begin position="365"/>
        <end position="374"/>
    </location>
</feature>
<evidence type="ECO:0000256" key="1">
    <source>
        <dbReference type="ARBA" id="ARBA00010415"/>
    </source>
</evidence>
<dbReference type="GO" id="GO:0000932">
    <property type="term" value="C:P-body"/>
    <property type="evidence" value="ECO:0007669"/>
    <property type="project" value="TreeGrafter"/>
</dbReference>
<dbReference type="InterPro" id="IPR025768">
    <property type="entry name" value="TFG_box"/>
</dbReference>
<dbReference type="PANTHER" id="PTHR13586:SF0">
    <property type="entry name" value="TRAILER HITCH, ISOFORM H"/>
    <property type="match status" value="1"/>
</dbReference>
<dbReference type="PANTHER" id="PTHR13586">
    <property type="entry name" value="SCD6 PROTEIN-RELATED"/>
    <property type="match status" value="1"/>
</dbReference>
<feature type="compositionally biased region" description="Polar residues" evidence="4">
    <location>
        <begin position="153"/>
        <end position="170"/>
    </location>
</feature>
<feature type="compositionally biased region" description="Gly residues" evidence="4">
    <location>
        <begin position="221"/>
        <end position="234"/>
    </location>
</feature>
<evidence type="ECO:0000259" key="5">
    <source>
        <dbReference type="PROSITE" id="PS51513"/>
    </source>
</evidence>
<feature type="domain" description="Sm" evidence="7">
    <location>
        <begin position="1"/>
        <end position="82"/>
    </location>
</feature>
<evidence type="ECO:0000256" key="2">
    <source>
        <dbReference type="PROSITE-ProRule" id="PRU00846"/>
    </source>
</evidence>
<dbReference type="InterPro" id="IPR019050">
    <property type="entry name" value="FDF_dom"/>
</dbReference>
<accession>A0A7R9QDV2</accession>
<feature type="short sequence motif" description="TFG box" evidence="3">
    <location>
        <begin position="407"/>
        <end position="427"/>
    </location>
</feature>
<dbReference type="GO" id="GO:0033962">
    <property type="term" value="P:P-body assembly"/>
    <property type="evidence" value="ECO:0007669"/>
    <property type="project" value="TreeGrafter"/>
</dbReference>
<gene>
    <name evidence="8" type="ORF">ONB1V03_LOCUS2927</name>
</gene>
<sequence>MAMATTPFLGCKISLISKSEIRYEGILYTIDPKESTIALSKVRSYGTEDRSAERQVPPRDEIFEYIIFRAGDIKDLIVDDPPASIAPGLADPAIIQAHSTSTSGATFPSTTFPQMSGNTNTAISANSGQRSAAPAFTSGQNAINSLTMGAFKSTASNDSRSQNSTPTGAQQHRHSPHSETLAAQMNASKPTQSKENHKKNDRVMDRDRDRGGAPQPHQYRRGGGGGGGGPGGQQGYHQNYSYGHNRRGSGGQQQNNYRQNSNHSQPMQMQTNNRFGGYNRQFNARDGGIGQRRPPLQSRPQSQRGSQNRIPNQNRVPKEPLKFDKEFDFEKGFEEFSEMEKQLTRLKLDGNSSDVQPREEDKPETNANNDGSTNGEKDGVDSDHYDKTKSFFDTISCEALEREKGNVQRIDWKAERKLNSETFGVPLSYRRIGYGRGRGGYGYRGYSGGGYRNRGGGGFNRGAGGDTRRFKGPQLQPQHNRN</sequence>
<dbReference type="OrthoDB" id="21539at2759"/>
<evidence type="ECO:0000313" key="9">
    <source>
        <dbReference type="Proteomes" id="UP000728032"/>
    </source>
</evidence>
<evidence type="ECO:0000259" key="6">
    <source>
        <dbReference type="PROSITE" id="PS51536"/>
    </source>
</evidence>
<feature type="compositionally biased region" description="Basic and acidic residues" evidence="4">
    <location>
        <begin position="375"/>
        <end position="385"/>
    </location>
</feature>
<feature type="short sequence motif" description="FFD box" evidence="2">
    <location>
        <begin position="383"/>
        <end position="399"/>
    </location>
</feature>
<evidence type="ECO:0000256" key="4">
    <source>
        <dbReference type="SAM" id="MobiDB-lite"/>
    </source>
</evidence>
<dbReference type="GO" id="GO:0034063">
    <property type="term" value="P:stress granule assembly"/>
    <property type="evidence" value="ECO:0007669"/>
    <property type="project" value="TreeGrafter"/>
</dbReference>
<feature type="region of interest" description="Disordered" evidence="4">
    <location>
        <begin position="344"/>
        <end position="385"/>
    </location>
</feature>
<dbReference type="InterPro" id="IPR047575">
    <property type="entry name" value="Sm"/>
</dbReference>
<feature type="compositionally biased region" description="Gly residues" evidence="4">
    <location>
        <begin position="447"/>
        <end position="465"/>
    </location>
</feature>
<keyword evidence="9" id="KW-1185">Reference proteome</keyword>
<organism evidence="8">
    <name type="scientific">Oppiella nova</name>
    <dbReference type="NCBI Taxonomy" id="334625"/>
    <lineage>
        <taxon>Eukaryota</taxon>
        <taxon>Metazoa</taxon>
        <taxon>Ecdysozoa</taxon>
        <taxon>Arthropoda</taxon>
        <taxon>Chelicerata</taxon>
        <taxon>Arachnida</taxon>
        <taxon>Acari</taxon>
        <taxon>Acariformes</taxon>
        <taxon>Sarcoptiformes</taxon>
        <taxon>Oribatida</taxon>
        <taxon>Brachypylina</taxon>
        <taxon>Oppioidea</taxon>
        <taxon>Oppiidae</taxon>
        <taxon>Oppiella</taxon>
    </lineage>
</organism>
<feature type="region of interest" description="Disordered" evidence="4">
    <location>
        <begin position="153"/>
        <end position="323"/>
    </location>
</feature>
<dbReference type="Proteomes" id="UP000728032">
    <property type="component" value="Unassembled WGS sequence"/>
</dbReference>
<dbReference type="InterPro" id="IPR025609">
    <property type="entry name" value="Lsm14-like_N"/>
</dbReference>
<dbReference type="EMBL" id="OC915596">
    <property type="protein sequence ID" value="CAD7641119.1"/>
    <property type="molecule type" value="Genomic_DNA"/>
</dbReference>
<dbReference type="InterPro" id="IPR025761">
    <property type="entry name" value="FFD_box"/>
</dbReference>
<feature type="domain" description="FFD box profile" evidence="5">
    <location>
        <begin position="383"/>
        <end position="399"/>
    </location>
</feature>
<reference evidence="8" key="1">
    <citation type="submission" date="2020-11" db="EMBL/GenBank/DDBJ databases">
        <authorList>
            <person name="Tran Van P."/>
        </authorList>
    </citation>
    <scope>NUCLEOTIDE SEQUENCE</scope>
</reference>
<feature type="compositionally biased region" description="Polar residues" evidence="4">
    <location>
        <begin position="252"/>
        <end position="274"/>
    </location>
</feature>
<feature type="region of interest" description="Disordered" evidence="4">
    <location>
        <begin position="447"/>
        <end position="482"/>
    </location>
</feature>
<dbReference type="PROSITE" id="PS51536">
    <property type="entry name" value="TFG"/>
    <property type="match status" value="1"/>
</dbReference>
<proteinExistence type="inferred from homology"/>
<evidence type="ECO:0000259" key="7">
    <source>
        <dbReference type="PROSITE" id="PS52002"/>
    </source>
</evidence>
<comment type="similarity">
    <text evidence="1">Belongs to the LSM14 family.</text>
</comment>
<dbReference type="Gene3D" id="2.30.30.100">
    <property type="match status" value="1"/>
</dbReference>
<dbReference type="GO" id="GO:0003729">
    <property type="term" value="F:mRNA binding"/>
    <property type="evidence" value="ECO:0007669"/>
    <property type="project" value="TreeGrafter"/>
</dbReference>
<feature type="compositionally biased region" description="Polar residues" evidence="4">
    <location>
        <begin position="181"/>
        <end position="193"/>
    </location>
</feature>
<protein>
    <submittedName>
        <fullName evidence="8">Uncharacterized protein</fullName>
    </submittedName>
</protein>
<feature type="domain" description="TFG box profile" evidence="6">
    <location>
        <begin position="407"/>
        <end position="427"/>
    </location>
</feature>
<dbReference type="SMART" id="SM01199">
    <property type="entry name" value="FDF"/>
    <property type="match status" value="1"/>
</dbReference>
<evidence type="ECO:0000256" key="3">
    <source>
        <dbReference type="PROSITE-ProRule" id="PRU00869"/>
    </source>
</evidence>